<evidence type="ECO:0000313" key="4">
    <source>
        <dbReference type="Proteomes" id="UP001596977"/>
    </source>
</evidence>
<name>A0ABW3HGR2_9SPHN</name>
<evidence type="ECO:0000259" key="2">
    <source>
        <dbReference type="SMART" id="SM00922"/>
    </source>
</evidence>
<dbReference type="InterPro" id="IPR034593">
    <property type="entry name" value="DgoD-like"/>
</dbReference>
<dbReference type="SUPFAM" id="SSF51604">
    <property type="entry name" value="Enolase C-terminal domain-like"/>
    <property type="match status" value="1"/>
</dbReference>
<evidence type="ECO:0000256" key="1">
    <source>
        <dbReference type="ARBA" id="ARBA00023239"/>
    </source>
</evidence>
<dbReference type="Gene3D" id="3.30.390.10">
    <property type="entry name" value="Enolase-like, N-terminal domain"/>
    <property type="match status" value="1"/>
</dbReference>
<dbReference type="EMBL" id="JBHTJG010000017">
    <property type="protein sequence ID" value="MFD0948742.1"/>
    <property type="molecule type" value="Genomic_DNA"/>
</dbReference>
<reference evidence="4" key="1">
    <citation type="journal article" date="2019" name="Int. J. Syst. Evol. Microbiol.">
        <title>The Global Catalogue of Microorganisms (GCM) 10K type strain sequencing project: providing services to taxonomists for standard genome sequencing and annotation.</title>
        <authorList>
            <consortium name="The Broad Institute Genomics Platform"/>
            <consortium name="The Broad Institute Genome Sequencing Center for Infectious Disease"/>
            <person name="Wu L."/>
            <person name="Ma J."/>
        </authorList>
    </citation>
    <scope>NUCLEOTIDE SEQUENCE [LARGE SCALE GENOMIC DNA]</scope>
    <source>
        <strain evidence="4">CCUG 62982</strain>
    </source>
</reference>
<gene>
    <name evidence="3" type="ORF">ACFQ1E_20560</name>
</gene>
<dbReference type="PANTHER" id="PTHR48080">
    <property type="entry name" value="D-GALACTONATE DEHYDRATASE-RELATED"/>
    <property type="match status" value="1"/>
</dbReference>
<evidence type="ECO:0000313" key="3">
    <source>
        <dbReference type="EMBL" id="MFD0948742.1"/>
    </source>
</evidence>
<dbReference type="InterPro" id="IPR036849">
    <property type="entry name" value="Enolase-like_C_sf"/>
</dbReference>
<dbReference type="CDD" id="cd03316">
    <property type="entry name" value="MR_like"/>
    <property type="match status" value="1"/>
</dbReference>
<accession>A0ABW3HGR2</accession>
<feature type="domain" description="Mandelate racemase/muconate lactonizing enzyme C-terminal" evidence="2">
    <location>
        <begin position="146"/>
        <end position="267"/>
    </location>
</feature>
<dbReference type="SFLD" id="SFLDG00179">
    <property type="entry name" value="mandelate_racemase"/>
    <property type="match status" value="1"/>
</dbReference>
<protein>
    <submittedName>
        <fullName evidence="3">Mandelate racemase/muconate lactonizing enzyme family protein</fullName>
    </submittedName>
</protein>
<dbReference type="PANTHER" id="PTHR48080:SF2">
    <property type="entry name" value="D-GALACTONATE DEHYDRATASE"/>
    <property type="match status" value="1"/>
</dbReference>
<dbReference type="SUPFAM" id="SSF54826">
    <property type="entry name" value="Enolase N-terminal domain-like"/>
    <property type="match status" value="1"/>
</dbReference>
<dbReference type="SFLD" id="SFLDS00001">
    <property type="entry name" value="Enolase"/>
    <property type="match status" value="1"/>
</dbReference>
<organism evidence="3 4">
    <name type="scientific">Sphingomonas canadensis</name>
    <dbReference type="NCBI Taxonomy" id="1219257"/>
    <lineage>
        <taxon>Bacteria</taxon>
        <taxon>Pseudomonadati</taxon>
        <taxon>Pseudomonadota</taxon>
        <taxon>Alphaproteobacteria</taxon>
        <taxon>Sphingomonadales</taxon>
        <taxon>Sphingomonadaceae</taxon>
        <taxon>Sphingomonas</taxon>
    </lineage>
</organism>
<comment type="caution">
    <text evidence="3">The sequence shown here is derived from an EMBL/GenBank/DDBJ whole genome shotgun (WGS) entry which is preliminary data.</text>
</comment>
<dbReference type="RefSeq" id="WP_264946561.1">
    <property type="nucleotide sequence ID" value="NZ_JAPDRA010000016.1"/>
</dbReference>
<proteinExistence type="predicted"/>
<dbReference type="Pfam" id="PF13378">
    <property type="entry name" value="MR_MLE_C"/>
    <property type="match status" value="1"/>
</dbReference>
<dbReference type="Pfam" id="PF02746">
    <property type="entry name" value="MR_MLE_N"/>
    <property type="match status" value="1"/>
</dbReference>
<dbReference type="InterPro" id="IPR029017">
    <property type="entry name" value="Enolase-like_N"/>
</dbReference>
<dbReference type="SMART" id="SM00922">
    <property type="entry name" value="MR_MLE"/>
    <property type="match status" value="1"/>
</dbReference>
<dbReference type="Proteomes" id="UP001596977">
    <property type="component" value="Unassembled WGS sequence"/>
</dbReference>
<dbReference type="InterPro" id="IPR013342">
    <property type="entry name" value="Mandelate_racemase_C"/>
</dbReference>
<keyword evidence="1" id="KW-0456">Lyase</keyword>
<keyword evidence="4" id="KW-1185">Reference proteome</keyword>
<sequence>MKNFPKITAVETLAAGAGWRNYHFLKISTDAGITGWSEFDEDFGNPGISAVIATLAPRLIGQPVGDHERLYNILLMALKPATVGISAQALGAIENALLDAKAKALEVPCHQLLGGAVRDKVRVYWSHCGTWRISRKPWYEPQIDHVDGVKALAREVRDRGFPALKTNVYTYAPDGAPVGWAPGFGLPFDPGLNVGHKLIDGLREHLGVLRDAAGPDVGILLDLNFNAKPEGYIKIIRALADIDLFWVELDLLNADALADIRRAANMPVASCETLTRPGSFVPFLAKQAVDVAIIDLLWNGAWQSAKVAAMADAHDINVAPHNFYGHLATMMNLHFAAATPNLRIMETDIDRLAWDSELFTHEPEIVDGHMIVPDRPGWGTEPDEAALKRYPPNTLPNTLGLVTFGRNAD</sequence>
<dbReference type="InterPro" id="IPR029065">
    <property type="entry name" value="Enolase_C-like"/>
</dbReference>
<dbReference type="Gene3D" id="3.20.20.120">
    <property type="entry name" value="Enolase-like C-terminal domain"/>
    <property type="match status" value="1"/>
</dbReference>
<dbReference type="InterPro" id="IPR013341">
    <property type="entry name" value="Mandelate_racemase_N_dom"/>
</dbReference>